<evidence type="ECO:0000256" key="3">
    <source>
        <dbReference type="ARBA" id="ARBA00022475"/>
    </source>
</evidence>
<dbReference type="RefSeq" id="WP_324667918.1">
    <property type="nucleotide sequence ID" value="NZ_CP141614.1"/>
</dbReference>
<dbReference type="SUPFAM" id="SSF103481">
    <property type="entry name" value="Multidrug resistance efflux transporter EmrE"/>
    <property type="match status" value="1"/>
</dbReference>
<feature type="transmembrane region" description="Helical" evidence="8">
    <location>
        <begin position="6"/>
        <end position="24"/>
    </location>
</feature>
<dbReference type="PANTHER" id="PTHR30561">
    <property type="entry name" value="SMR FAMILY PROTON-DEPENDENT DRUG EFFLUX TRANSPORTER SUGE"/>
    <property type="match status" value="1"/>
</dbReference>
<evidence type="ECO:0000256" key="6">
    <source>
        <dbReference type="ARBA" id="ARBA00023136"/>
    </source>
</evidence>
<protein>
    <submittedName>
        <fullName evidence="9">Quaternary ammonium compound efflux SMR transporter SugE</fullName>
    </submittedName>
</protein>
<dbReference type="Pfam" id="PF00893">
    <property type="entry name" value="Multi_Drug_Res"/>
    <property type="match status" value="1"/>
</dbReference>
<dbReference type="Gene3D" id="1.10.3730.20">
    <property type="match status" value="1"/>
</dbReference>
<dbReference type="InterPro" id="IPR000390">
    <property type="entry name" value="Small_drug/metabolite_transptr"/>
</dbReference>
<dbReference type="Proteomes" id="UP001333102">
    <property type="component" value="Chromosome"/>
</dbReference>
<dbReference type="EMBL" id="CP141614">
    <property type="protein sequence ID" value="WRP13673.1"/>
    <property type="molecule type" value="Genomic_DNA"/>
</dbReference>
<dbReference type="PANTHER" id="PTHR30561:SF0">
    <property type="entry name" value="GUANIDINIUM EXPORTER"/>
    <property type="match status" value="1"/>
</dbReference>
<evidence type="ECO:0000256" key="2">
    <source>
        <dbReference type="ARBA" id="ARBA00022448"/>
    </source>
</evidence>
<evidence type="ECO:0000256" key="7">
    <source>
        <dbReference type="RuleBase" id="RU003942"/>
    </source>
</evidence>
<accession>A0ABZ1BMB6</accession>
<evidence type="ECO:0000313" key="9">
    <source>
        <dbReference type="EMBL" id="WRP13673.1"/>
    </source>
</evidence>
<keyword evidence="10" id="KW-1185">Reference proteome</keyword>
<evidence type="ECO:0000256" key="8">
    <source>
        <dbReference type="SAM" id="Phobius"/>
    </source>
</evidence>
<proteinExistence type="inferred from homology"/>
<feature type="transmembrane region" description="Helical" evidence="8">
    <location>
        <begin position="89"/>
        <end position="107"/>
    </location>
</feature>
<gene>
    <name evidence="9" type="primary">sugE</name>
    <name evidence="9" type="ORF">VLY81_09475</name>
</gene>
<evidence type="ECO:0000256" key="1">
    <source>
        <dbReference type="ARBA" id="ARBA00004651"/>
    </source>
</evidence>
<keyword evidence="4 7" id="KW-0812">Transmembrane</keyword>
<keyword evidence="2" id="KW-0813">Transport</keyword>
<dbReference type="InterPro" id="IPR037185">
    <property type="entry name" value="EmrE-like"/>
</dbReference>
<feature type="transmembrane region" description="Helical" evidence="8">
    <location>
        <begin position="36"/>
        <end position="57"/>
    </location>
</feature>
<dbReference type="NCBIfam" id="NF008512">
    <property type="entry name" value="PRK11431.1"/>
    <property type="match status" value="1"/>
</dbReference>
<keyword evidence="5 8" id="KW-1133">Transmembrane helix</keyword>
<dbReference type="InterPro" id="IPR045324">
    <property type="entry name" value="Small_multidrug_res"/>
</dbReference>
<feature type="transmembrane region" description="Helical" evidence="8">
    <location>
        <begin position="63"/>
        <end position="82"/>
    </location>
</feature>
<organism evidence="9 10">
    <name type="scientific">Geochorda subterranea</name>
    <dbReference type="NCBI Taxonomy" id="3109564"/>
    <lineage>
        <taxon>Bacteria</taxon>
        <taxon>Bacillati</taxon>
        <taxon>Bacillota</taxon>
        <taxon>Limnochordia</taxon>
        <taxon>Limnochordales</taxon>
        <taxon>Geochordaceae</taxon>
        <taxon>Geochorda</taxon>
    </lineage>
</organism>
<evidence type="ECO:0000313" key="10">
    <source>
        <dbReference type="Proteomes" id="UP001333102"/>
    </source>
</evidence>
<name>A0ABZ1BMB6_9FIRM</name>
<comment type="similarity">
    <text evidence="7">Belongs to the drug/metabolite transporter (DMT) superfamily. Small multidrug resistance (SMR) (TC 2.A.7.1) family.</text>
</comment>
<comment type="subcellular location">
    <subcellularLocation>
        <location evidence="1 7">Cell membrane</location>
        <topology evidence="1 7">Multi-pass membrane protein</topology>
    </subcellularLocation>
</comment>
<keyword evidence="3" id="KW-1003">Cell membrane</keyword>
<keyword evidence="6 8" id="KW-0472">Membrane</keyword>
<evidence type="ECO:0000256" key="5">
    <source>
        <dbReference type="ARBA" id="ARBA00022989"/>
    </source>
</evidence>
<reference evidence="10" key="1">
    <citation type="submission" date="2023-12" db="EMBL/GenBank/DDBJ databases">
        <title>Novel isolates from deep terrestrial aquifers shed light on the physiology and ecology of the class Limnochordia.</title>
        <authorList>
            <person name="Karnachuk O.V."/>
            <person name="Lukina A.P."/>
            <person name="Avakyan M.R."/>
            <person name="Kadnikov V."/>
            <person name="Begmatov S."/>
            <person name="Beletsky A.V."/>
            <person name="Mardanov A.V."/>
            <person name="Ravin N.V."/>
        </authorList>
    </citation>
    <scope>NUCLEOTIDE SEQUENCE [LARGE SCALE GENOMIC DNA]</scope>
    <source>
        <strain evidence="10">LN</strain>
    </source>
</reference>
<evidence type="ECO:0000256" key="4">
    <source>
        <dbReference type="ARBA" id="ARBA00022692"/>
    </source>
</evidence>
<sequence>MSNGTAWAYLVVAGLLEVAWATSMKHSEGFRHLWPSVATIVLMMLSFALLSLAMRTLPLGTAYAVWTGIGAVGSVLVGMLLMGESREPLRLASIALILLGITGLRLLDGR</sequence>